<reference evidence="1" key="1">
    <citation type="submission" date="2014-11" db="EMBL/GenBank/DDBJ databases">
        <authorList>
            <person name="Amaro Gonzalez C."/>
        </authorList>
    </citation>
    <scope>NUCLEOTIDE SEQUENCE</scope>
</reference>
<accession>A0A0E9PWX4</accession>
<protein>
    <submittedName>
        <fullName evidence="1">Uncharacterized protein</fullName>
    </submittedName>
</protein>
<sequence length="53" mass="6277">MENGVLQFPNRFLSITRVNFSRRNFVSARHGNILKQNIFFTRLYVQICSACRL</sequence>
<proteinExistence type="predicted"/>
<dbReference type="EMBL" id="GBXM01099451">
    <property type="protein sequence ID" value="JAH09126.1"/>
    <property type="molecule type" value="Transcribed_RNA"/>
</dbReference>
<evidence type="ECO:0000313" key="1">
    <source>
        <dbReference type="EMBL" id="JAH09126.1"/>
    </source>
</evidence>
<name>A0A0E9PWX4_ANGAN</name>
<dbReference type="AlphaFoldDB" id="A0A0E9PWX4"/>
<organism evidence="1">
    <name type="scientific">Anguilla anguilla</name>
    <name type="common">European freshwater eel</name>
    <name type="synonym">Muraena anguilla</name>
    <dbReference type="NCBI Taxonomy" id="7936"/>
    <lineage>
        <taxon>Eukaryota</taxon>
        <taxon>Metazoa</taxon>
        <taxon>Chordata</taxon>
        <taxon>Craniata</taxon>
        <taxon>Vertebrata</taxon>
        <taxon>Euteleostomi</taxon>
        <taxon>Actinopterygii</taxon>
        <taxon>Neopterygii</taxon>
        <taxon>Teleostei</taxon>
        <taxon>Anguilliformes</taxon>
        <taxon>Anguillidae</taxon>
        <taxon>Anguilla</taxon>
    </lineage>
</organism>
<reference evidence="1" key="2">
    <citation type="journal article" date="2015" name="Fish Shellfish Immunol.">
        <title>Early steps in the European eel (Anguilla anguilla)-Vibrio vulnificus interaction in the gills: Role of the RtxA13 toxin.</title>
        <authorList>
            <person name="Callol A."/>
            <person name="Pajuelo D."/>
            <person name="Ebbesson L."/>
            <person name="Teles M."/>
            <person name="MacKenzie S."/>
            <person name="Amaro C."/>
        </authorList>
    </citation>
    <scope>NUCLEOTIDE SEQUENCE</scope>
</reference>